<proteinExistence type="predicted"/>
<feature type="region of interest" description="Disordered" evidence="1">
    <location>
        <begin position="1"/>
        <end position="186"/>
    </location>
</feature>
<accession>A0A285H6N4</accession>
<organism evidence="2 3">
    <name type="scientific">Paractinoplanes atraurantiacus</name>
    <dbReference type="NCBI Taxonomy" id="1036182"/>
    <lineage>
        <taxon>Bacteria</taxon>
        <taxon>Bacillati</taxon>
        <taxon>Actinomycetota</taxon>
        <taxon>Actinomycetes</taxon>
        <taxon>Micromonosporales</taxon>
        <taxon>Micromonosporaceae</taxon>
        <taxon>Paractinoplanes</taxon>
    </lineage>
</organism>
<dbReference type="AlphaFoldDB" id="A0A285H6N4"/>
<sequence length="228" mass="22694">MGEPERRRRRVRPSHSYPAATPPGYDDETTEPPTGTAVTTPVADPAPDVTDSEPAAAELAGSGPATPGLTGSGTASPNLAGSGLAGSGTASPNLAGSGLAGSGAAASGLARPGTAGAAAAAEPVAEERSAEPEPVPAPPRAKPADARPARNGSPGRRTLGNGPGGDDREAERGLRGLVGSGSSQVSVTAALRARDAARPTDEQLADADANLTIVRRNWVPREDLPRNR</sequence>
<keyword evidence="3" id="KW-1185">Reference proteome</keyword>
<evidence type="ECO:0000313" key="3">
    <source>
        <dbReference type="Proteomes" id="UP000219612"/>
    </source>
</evidence>
<evidence type="ECO:0000313" key="2">
    <source>
        <dbReference type="EMBL" id="SNY31254.1"/>
    </source>
</evidence>
<feature type="compositionally biased region" description="Basic and acidic residues" evidence="1">
    <location>
        <begin position="165"/>
        <end position="174"/>
    </location>
</feature>
<reference evidence="2 3" key="1">
    <citation type="submission" date="2017-09" db="EMBL/GenBank/DDBJ databases">
        <authorList>
            <person name="Ehlers B."/>
            <person name="Leendertz F.H."/>
        </authorList>
    </citation>
    <scope>NUCLEOTIDE SEQUENCE [LARGE SCALE GENOMIC DNA]</scope>
    <source>
        <strain evidence="2 3">CGMCC 4.6857</strain>
    </source>
</reference>
<dbReference type="EMBL" id="OBDY01000003">
    <property type="protein sequence ID" value="SNY31254.1"/>
    <property type="molecule type" value="Genomic_DNA"/>
</dbReference>
<feature type="compositionally biased region" description="Low complexity" evidence="1">
    <location>
        <begin position="31"/>
        <end position="49"/>
    </location>
</feature>
<protein>
    <submittedName>
        <fullName evidence="2">Uncharacterized protein</fullName>
    </submittedName>
</protein>
<feature type="compositionally biased region" description="Low complexity" evidence="1">
    <location>
        <begin position="175"/>
        <end position="186"/>
    </location>
</feature>
<feature type="compositionally biased region" description="Low complexity" evidence="1">
    <location>
        <begin position="75"/>
        <end position="123"/>
    </location>
</feature>
<gene>
    <name evidence="2" type="ORF">SAMN05421748_103528</name>
</gene>
<evidence type="ECO:0000256" key="1">
    <source>
        <dbReference type="SAM" id="MobiDB-lite"/>
    </source>
</evidence>
<dbReference type="Proteomes" id="UP000219612">
    <property type="component" value="Unassembled WGS sequence"/>
</dbReference>
<name>A0A285H6N4_9ACTN</name>